<dbReference type="GO" id="GO:0016020">
    <property type="term" value="C:membrane"/>
    <property type="evidence" value="ECO:0007669"/>
    <property type="project" value="UniProtKB-SubCell"/>
</dbReference>
<keyword evidence="4 8" id="KW-0732">Signal</keyword>
<dbReference type="OrthoDB" id="2380468at2"/>
<dbReference type="EMBL" id="RHHQ01000008">
    <property type="protein sequence ID" value="RNB89787.1"/>
    <property type="molecule type" value="Genomic_DNA"/>
</dbReference>
<evidence type="ECO:0000256" key="4">
    <source>
        <dbReference type="ARBA" id="ARBA00022729"/>
    </source>
</evidence>
<dbReference type="Pfam" id="PF05504">
    <property type="entry name" value="Spore_GerAC"/>
    <property type="match status" value="1"/>
</dbReference>
<comment type="caution">
    <text evidence="11">The sequence shown here is derived from an EMBL/GenBank/DDBJ whole genome shotgun (WGS) entry which is preliminary data.</text>
</comment>
<comment type="subcellular location">
    <subcellularLocation>
        <location evidence="1">Membrane</location>
        <topology evidence="1">Lipid-anchor</topology>
    </subcellularLocation>
</comment>
<keyword evidence="3" id="KW-0309">Germination</keyword>
<evidence type="ECO:0000259" key="10">
    <source>
        <dbReference type="Pfam" id="PF25198"/>
    </source>
</evidence>
<dbReference type="PANTHER" id="PTHR35789:SF1">
    <property type="entry name" value="SPORE GERMINATION PROTEIN B3"/>
    <property type="match status" value="1"/>
</dbReference>
<accession>A0A3M8DS33</accession>
<evidence type="ECO:0000256" key="7">
    <source>
        <dbReference type="ARBA" id="ARBA00023288"/>
    </source>
</evidence>
<proteinExistence type="inferred from homology"/>
<dbReference type="RefSeq" id="WP_122918041.1">
    <property type="nucleotide sequence ID" value="NZ_RHHQ01000008.1"/>
</dbReference>
<sequence length="384" mass="44217">MKKRRMFVAAFAFVSLFSLTGCWDAKEIQHINYITALGIDYEKNRFIVYAQMLDFTSVAKQEGGKPSEPAHVWVSKTSGISINEAIDKLYQSAQQLFYYSHINAIIYSENALRNAGDVLFDLTNRYREIRYTKWAFGSRAPMEQLLSTTPFFNESPLSSVLHEPKETYRQNSYIMPLQFQRFISYYNEKGKTSYLPTLALNHSTWKDNLKKHTLLEVNGSFFLDHQGRLKGFLSHADLIGLRWFNPDTTRTPLFLTKNGKFVATIVLRKPNVSIEPAKDVGKLAFRVHIRLTGSVNELGQTIAEAELRELAQKQVIKEIKETYAKGLKHQIDLYQLGYSLYLHDPATWKTYFGSKQAFPLQPDSLEPLTVTVMIENTGKYHLRK</sequence>
<dbReference type="InterPro" id="IPR008844">
    <property type="entry name" value="Spore_GerAC-like"/>
</dbReference>
<feature type="domain" description="Spore germination GerAC-like C-terminal" evidence="9">
    <location>
        <begin position="221"/>
        <end position="350"/>
    </location>
</feature>
<dbReference type="PROSITE" id="PS51257">
    <property type="entry name" value="PROKAR_LIPOPROTEIN"/>
    <property type="match status" value="1"/>
</dbReference>
<keyword evidence="5" id="KW-0472">Membrane</keyword>
<evidence type="ECO:0000313" key="11">
    <source>
        <dbReference type="EMBL" id="RNB89787.1"/>
    </source>
</evidence>
<feature type="domain" description="Spore germination protein N-terminal" evidence="10">
    <location>
        <begin position="24"/>
        <end position="199"/>
    </location>
</feature>
<dbReference type="InterPro" id="IPR038501">
    <property type="entry name" value="Spore_GerAC_C_sf"/>
</dbReference>
<keyword evidence="7" id="KW-0449">Lipoprotein</keyword>
<protein>
    <submittedName>
        <fullName evidence="11">Ger(X)C family spore germination protein</fullName>
    </submittedName>
</protein>
<dbReference type="AlphaFoldDB" id="A0A3M8DS33"/>
<evidence type="ECO:0000256" key="2">
    <source>
        <dbReference type="ARBA" id="ARBA00007886"/>
    </source>
</evidence>
<gene>
    <name evidence="11" type="ORF">EDM56_11515</name>
</gene>
<dbReference type="PANTHER" id="PTHR35789">
    <property type="entry name" value="SPORE GERMINATION PROTEIN B3"/>
    <property type="match status" value="1"/>
</dbReference>
<evidence type="ECO:0000313" key="12">
    <source>
        <dbReference type="Proteomes" id="UP000271031"/>
    </source>
</evidence>
<evidence type="ECO:0000259" key="9">
    <source>
        <dbReference type="Pfam" id="PF05504"/>
    </source>
</evidence>
<organism evidence="11 12">
    <name type="scientific">Brevibacillus fluminis</name>
    <dbReference type="NCBI Taxonomy" id="511487"/>
    <lineage>
        <taxon>Bacteria</taxon>
        <taxon>Bacillati</taxon>
        <taxon>Bacillota</taxon>
        <taxon>Bacilli</taxon>
        <taxon>Bacillales</taxon>
        <taxon>Paenibacillaceae</taxon>
        <taxon>Brevibacillus</taxon>
    </lineage>
</organism>
<feature type="chain" id="PRO_5039408570" evidence="8">
    <location>
        <begin position="21"/>
        <end position="384"/>
    </location>
</feature>
<evidence type="ECO:0000256" key="8">
    <source>
        <dbReference type="SAM" id="SignalP"/>
    </source>
</evidence>
<name>A0A3M8DS33_9BACL</name>
<evidence type="ECO:0000256" key="1">
    <source>
        <dbReference type="ARBA" id="ARBA00004635"/>
    </source>
</evidence>
<feature type="signal peptide" evidence="8">
    <location>
        <begin position="1"/>
        <end position="20"/>
    </location>
</feature>
<evidence type="ECO:0000256" key="6">
    <source>
        <dbReference type="ARBA" id="ARBA00023139"/>
    </source>
</evidence>
<dbReference type="GO" id="GO:0009847">
    <property type="term" value="P:spore germination"/>
    <property type="evidence" value="ECO:0007669"/>
    <property type="project" value="InterPro"/>
</dbReference>
<dbReference type="Pfam" id="PF25198">
    <property type="entry name" value="Spore_GerAC_N"/>
    <property type="match status" value="1"/>
</dbReference>
<dbReference type="Proteomes" id="UP000271031">
    <property type="component" value="Unassembled WGS sequence"/>
</dbReference>
<keyword evidence="12" id="KW-1185">Reference proteome</keyword>
<reference evidence="11 12" key="1">
    <citation type="submission" date="2018-10" db="EMBL/GenBank/DDBJ databases">
        <title>Phylogenomics of Brevibacillus.</title>
        <authorList>
            <person name="Dunlap C."/>
        </authorList>
    </citation>
    <scope>NUCLEOTIDE SEQUENCE [LARGE SCALE GENOMIC DNA]</scope>
    <source>
        <strain evidence="11 12">JCM 15716</strain>
    </source>
</reference>
<dbReference type="Gene3D" id="3.30.300.210">
    <property type="entry name" value="Nutrient germinant receptor protein C, domain 3"/>
    <property type="match status" value="1"/>
</dbReference>
<comment type="similarity">
    <text evidence="2">Belongs to the GerABKC lipoprotein family.</text>
</comment>
<evidence type="ECO:0000256" key="3">
    <source>
        <dbReference type="ARBA" id="ARBA00022544"/>
    </source>
</evidence>
<dbReference type="InterPro" id="IPR057336">
    <property type="entry name" value="GerAC_N"/>
</dbReference>
<evidence type="ECO:0000256" key="5">
    <source>
        <dbReference type="ARBA" id="ARBA00023136"/>
    </source>
</evidence>
<dbReference type="InterPro" id="IPR046953">
    <property type="entry name" value="Spore_GerAC-like_C"/>
</dbReference>
<keyword evidence="6" id="KW-0564">Palmitate</keyword>
<dbReference type="NCBIfam" id="TIGR02887">
    <property type="entry name" value="spore_ger_x_C"/>
    <property type="match status" value="1"/>
</dbReference>